<evidence type="ECO:0008006" key="3">
    <source>
        <dbReference type="Google" id="ProtNLM"/>
    </source>
</evidence>
<accession>A0A0T9RME6</accession>
<evidence type="ECO:0000313" key="2">
    <source>
        <dbReference type="Proteomes" id="UP000038204"/>
    </source>
</evidence>
<organism evidence="1 2">
    <name type="scientific">Yersinia similis</name>
    <dbReference type="NCBI Taxonomy" id="367190"/>
    <lineage>
        <taxon>Bacteria</taxon>
        <taxon>Pseudomonadati</taxon>
        <taxon>Pseudomonadota</taxon>
        <taxon>Gammaproteobacteria</taxon>
        <taxon>Enterobacterales</taxon>
        <taxon>Yersiniaceae</taxon>
        <taxon>Yersinia</taxon>
    </lineage>
</organism>
<protein>
    <recommendedName>
        <fullName evidence="3">GIY-YIG domain-containing protein</fullName>
    </recommendedName>
</protein>
<dbReference type="Proteomes" id="UP000038204">
    <property type="component" value="Unassembled WGS sequence"/>
</dbReference>
<dbReference type="AlphaFoldDB" id="A0A0T9RME6"/>
<dbReference type="Gene3D" id="3.40.1440.40">
    <property type="match status" value="1"/>
</dbReference>
<dbReference type="EMBL" id="CQBK01000053">
    <property type="protein sequence ID" value="CNI71644.1"/>
    <property type="molecule type" value="Genomic_DNA"/>
</dbReference>
<evidence type="ECO:0000313" key="1">
    <source>
        <dbReference type="EMBL" id="CNI71644.1"/>
    </source>
</evidence>
<dbReference type="SUPFAM" id="SSF82771">
    <property type="entry name" value="GIY-YIG endonuclease"/>
    <property type="match status" value="1"/>
</dbReference>
<sequence length="255" mass="29231">MDRLLNIGFIKIGYWELLDEQLHYIMTESFSDVCNNLYAFICDGEVKYIGKTTRLLKKRMYHYKKPGISQSTNIKNNAYIREALLQNIAVDILVLPDNGLMHYGQFHLNLAAGLEDSIIKTINPEWNGGSKDLTDQSQIEADLNTNTFDDKFQHEFLKFESKDHCFNMAPTYWKRGFFNVSASSSDEFGHDGENLTIVNHDGTLILTAIINRTANKSKTPRIMGGAGLRNFFQANYNIDDIVSYRMFSKNIMLLN</sequence>
<proteinExistence type="predicted"/>
<name>A0A0T9RME6_9GAMM</name>
<dbReference type="CDD" id="cd10436">
    <property type="entry name" value="GIY-YIG_EndoII_Hpy188I_like"/>
    <property type="match status" value="1"/>
</dbReference>
<reference evidence="1 2" key="1">
    <citation type="submission" date="2015-03" db="EMBL/GenBank/DDBJ databases">
        <authorList>
            <person name="Murphy D."/>
        </authorList>
    </citation>
    <scope>NUCLEOTIDE SEQUENCE [LARGE SCALE GENOMIC DNA]</scope>
    <source>
        <strain evidence="1 2">Y233</strain>
    </source>
</reference>
<dbReference type="InterPro" id="IPR053748">
    <property type="entry name" value="Host_DNA_Degrad_Endo"/>
</dbReference>
<gene>
    <name evidence="1" type="ORF">ERS008667_04157</name>
</gene>
<dbReference type="RefSeq" id="WP_049601536.1">
    <property type="nucleotide sequence ID" value="NZ_CHJS01000037.1"/>
</dbReference>
<dbReference type="InterPro" id="IPR044556">
    <property type="entry name" value="EndoII-like_GIY-YIG"/>
</dbReference>
<dbReference type="InterPro" id="IPR035901">
    <property type="entry name" value="GIY-YIG_endonuc_sf"/>
</dbReference>